<organism evidence="2 3">
    <name type="scientific">Nonomuraea guangzhouensis</name>
    <dbReference type="NCBI Taxonomy" id="1291555"/>
    <lineage>
        <taxon>Bacteria</taxon>
        <taxon>Bacillati</taxon>
        <taxon>Actinomycetota</taxon>
        <taxon>Actinomycetes</taxon>
        <taxon>Streptosporangiales</taxon>
        <taxon>Streptosporangiaceae</taxon>
        <taxon>Nonomuraea</taxon>
    </lineage>
</organism>
<gene>
    <name evidence="2" type="ORF">ACFSJ0_01995</name>
</gene>
<evidence type="ECO:0000256" key="1">
    <source>
        <dbReference type="SAM" id="SignalP"/>
    </source>
</evidence>
<evidence type="ECO:0000313" key="3">
    <source>
        <dbReference type="Proteomes" id="UP001597097"/>
    </source>
</evidence>
<keyword evidence="1" id="KW-0732">Signal</keyword>
<feature type="chain" id="PRO_5045497634" description="Secreted protein" evidence="1">
    <location>
        <begin position="27"/>
        <end position="77"/>
    </location>
</feature>
<reference evidence="3" key="1">
    <citation type="journal article" date="2019" name="Int. J. Syst. Evol. Microbiol.">
        <title>The Global Catalogue of Microorganisms (GCM) 10K type strain sequencing project: providing services to taxonomists for standard genome sequencing and annotation.</title>
        <authorList>
            <consortium name="The Broad Institute Genomics Platform"/>
            <consortium name="The Broad Institute Genome Sequencing Center for Infectious Disease"/>
            <person name="Wu L."/>
            <person name="Ma J."/>
        </authorList>
    </citation>
    <scope>NUCLEOTIDE SEQUENCE [LARGE SCALE GENOMIC DNA]</scope>
    <source>
        <strain evidence="3">CGMCC 1.15399</strain>
    </source>
</reference>
<evidence type="ECO:0008006" key="4">
    <source>
        <dbReference type="Google" id="ProtNLM"/>
    </source>
</evidence>
<keyword evidence="3" id="KW-1185">Reference proteome</keyword>
<dbReference type="RefSeq" id="WP_219532688.1">
    <property type="nucleotide sequence ID" value="NZ_JAHKRM010000015.1"/>
</dbReference>
<proteinExistence type="predicted"/>
<protein>
    <recommendedName>
        <fullName evidence="4">Secreted protein</fullName>
    </recommendedName>
</protein>
<feature type="signal peptide" evidence="1">
    <location>
        <begin position="1"/>
        <end position="26"/>
    </location>
</feature>
<accession>A0ABW4G0N0</accession>
<dbReference type="EMBL" id="JBHUCM010000004">
    <property type="protein sequence ID" value="MFD1535786.1"/>
    <property type="molecule type" value="Genomic_DNA"/>
</dbReference>
<comment type="caution">
    <text evidence="2">The sequence shown here is derived from an EMBL/GenBank/DDBJ whole genome shotgun (WGS) entry which is preliminary data.</text>
</comment>
<sequence>MNIKRGVLAAVLAAGALALGSTPALAIPPPPPGGDNLLVISYYSGDQVVGQRWSGCSQPPGQWGILEGTQKYFFTPC</sequence>
<evidence type="ECO:0000313" key="2">
    <source>
        <dbReference type="EMBL" id="MFD1535786.1"/>
    </source>
</evidence>
<dbReference type="Proteomes" id="UP001597097">
    <property type="component" value="Unassembled WGS sequence"/>
</dbReference>
<name>A0ABW4G0N0_9ACTN</name>